<gene>
    <name evidence="2" type="ORF">Saso_18480</name>
</gene>
<protein>
    <submittedName>
        <fullName evidence="2">N-acetyltransferase</fullName>
    </submittedName>
</protein>
<comment type="caution">
    <text evidence="2">The sequence shown here is derived from an EMBL/GenBank/DDBJ whole genome shotgun (WGS) entry which is preliminary data.</text>
</comment>
<sequence length="264" mass="28666">MDHAAVLALYDRDMREGARPESSDARVERTGGVVRHVGGEDGWSGVLWSDLDASDADAAIAEQIAYFTGLGHEFEWKLYGHDRPADLGRRLVAAGFTADPEETLMIGETADQLVDAQPPEGVRIVPVTDRAGVELMVEANEKAFGRDGSWLRDLMDARLSSDPDAIVALLATADGVPVSSARMELLPGARFAGLWGGGTVEAWRGRGIYRALIAHRARIAAERGYRYLQVDASDQSRPILERLGFAPLSTTTPYVYTGGDRRRG</sequence>
<dbReference type="InterPro" id="IPR016181">
    <property type="entry name" value="Acyl_CoA_acyltransferase"/>
</dbReference>
<dbReference type="GeneID" id="91469757"/>
<dbReference type="InterPro" id="IPR000182">
    <property type="entry name" value="GNAT_dom"/>
</dbReference>
<evidence type="ECO:0000313" key="2">
    <source>
        <dbReference type="EMBL" id="GHI60198.1"/>
    </source>
</evidence>
<dbReference type="EMBL" id="BNEB01000002">
    <property type="protein sequence ID" value="GHI60198.1"/>
    <property type="molecule type" value="Genomic_DNA"/>
</dbReference>
<name>A0ABQ3RWJ0_9ACTN</name>
<dbReference type="RefSeq" id="WP_189922391.1">
    <property type="nucleotide sequence ID" value="NZ_BMSI01000006.1"/>
</dbReference>
<organism evidence="2 3">
    <name type="scientific">Streptomyces asoensis</name>
    <dbReference type="NCBI Taxonomy" id="249586"/>
    <lineage>
        <taxon>Bacteria</taxon>
        <taxon>Bacillati</taxon>
        <taxon>Actinomycetota</taxon>
        <taxon>Actinomycetes</taxon>
        <taxon>Kitasatosporales</taxon>
        <taxon>Streptomycetaceae</taxon>
        <taxon>Streptomyces</taxon>
    </lineage>
</organism>
<dbReference type="SUPFAM" id="SSF55729">
    <property type="entry name" value="Acyl-CoA N-acyltransferases (Nat)"/>
    <property type="match status" value="1"/>
</dbReference>
<accession>A0ABQ3RWJ0</accession>
<proteinExistence type="predicted"/>
<reference evidence="3" key="1">
    <citation type="submission" date="2023-07" db="EMBL/GenBank/DDBJ databases">
        <title>Whole genome shotgun sequence of Streptomyces cacaoi subsp. asoensis NBRC 13813.</title>
        <authorList>
            <person name="Komaki H."/>
            <person name="Tamura T."/>
        </authorList>
    </citation>
    <scope>NUCLEOTIDE SEQUENCE [LARGE SCALE GENOMIC DNA]</scope>
    <source>
        <strain evidence="3">NBRC 13813</strain>
    </source>
</reference>
<dbReference type="Pfam" id="PF00583">
    <property type="entry name" value="Acetyltransf_1"/>
    <property type="match status" value="1"/>
</dbReference>
<dbReference type="PROSITE" id="PS51186">
    <property type="entry name" value="GNAT"/>
    <property type="match status" value="1"/>
</dbReference>
<dbReference type="Proteomes" id="UP000649259">
    <property type="component" value="Unassembled WGS sequence"/>
</dbReference>
<dbReference type="CDD" id="cd04301">
    <property type="entry name" value="NAT_SF"/>
    <property type="match status" value="1"/>
</dbReference>
<evidence type="ECO:0000259" key="1">
    <source>
        <dbReference type="PROSITE" id="PS51186"/>
    </source>
</evidence>
<feature type="domain" description="N-acetyltransferase" evidence="1">
    <location>
        <begin position="122"/>
        <end position="264"/>
    </location>
</feature>
<dbReference type="Gene3D" id="3.40.630.30">
    <property type="match status" value="1"/>
</dbReference>
<evidence type="ECO:0000313" key="3">
    <source>
        <dbReference type="Proteomes" id="UP000649259"/>
    </source>
</evidence>
<keyword evidence="3" id="KW-1185">Reference proteome</keyword>